<dbReference type="AlphaFoldDB" id="A0AAD5DJ21"/>
<dbReference type="Proteomes" id="UP001205105">
    <property type="component" value="Unassembled WGS sequence"/>
</dbReference>
<dbReference type="GO" id="GO:0005737">
    <property type="term" value="C:cytoplasm"/>
    <property type="evidence" value="ECO:0007669"/>
    <property type="project" value="TreeGrafter"/>
</dbReference>
<dbReference type="InterPro" id="IPR008271">
    <property type="entry name" value="Ser/Thr_kinase_AS"/>
</dbReference>
<dbReference type="InterPro" id="IPR050167">
    <property type="entry name" value="Ser_Thr_protein_kinase"/>
</dbReference>
<dbReference type="Pfam" id="PF07714">
    <property type="entry name" value="PK_Tyr_Ser-Thr"/>
    <property type="match status" value="1"/>
</dbReference>
<dbReference type="SUPFAM" id="SSF56112">
    <property type="entry name" value="Protein kinase-like (PK-like)"/>
    <property type="match status" value="1"/>
</dbReference>
<dbReference type="PROSITE" id="PS00108">
    <property type="entry name" value="PROTEIN_KINASE_ST"/>
    <property type="match status" value="1"/>
</dbReference>
<protein>
    <recommendedName>
        <fullName evidence="1">Protein kinase domain-containing protein</fullName>
    </recommendedName>
</protein>
<dbReference type="PANTHER" id="PTHR23257">
    <property type="entry name" value="SERINE-THREONINE PROTEIN KINASE"/>
    <property type="match status" value="1"/>
</dbReference>
<dbReference type="EMBL" id="JADXDR010000186">
    <property type="protein sequence ID" value="KAI7836445.1"/>
    <property type="molecule type" value="Genomic_DNA"/>
</dbReference>
<accession>A0AAD5DJ21</accession>
<dbReference type="PIRSF" id="PIRSF000654">
    <property type="entry name" value="Integrin-linked_kinase"/>
    <property type="match status" value="1"/>
</dbReference>
<proteinExistence type="predicted"/>
<dbReference type="Gene3D" id="1.10.510.10">
    <property type="entry name" value="Transferase(Phosphotransferase) domain 1"/>
    <property type="match status" value="1"/>
</dbReference>
<sequence>MSLPSPLVQRLREEADIMFSLRHPNCVQLMGTVTSPPCLVTEYCSRGSLTDCLKAAKRDPGKAAAMTWHLRLSLALDAAKGMLYLHTRSPPILHRDLKSPNLLVDRNWDCKVVDFGLSTWLGFEGREDSSAEATNPRWLPPEVIKGEGAILASDVYAFGVVLWELVSWEIPYAGLNTWLLMQRCWAHEPAERPSFNAVAAQLRDLLRRLEDAGCALGMRAGSQAVRLA</sequence>
<dbReference type="GO" id="GO:0007165">
    <property type="term" value="P:signal transduction"/>
    <property type="evidence" value="ECO:0007669"/>
    <property type="project" value="TreeGrafter"/>
</dbReference>
<name>A0AAD5DJ21_9CHLO</name>
<dbReference type="PROSITE" id="PS50011">
    <property type="entry name" value="PROTEIN_KINASE_DOM"/>
    <property type="match status" value="1"/>
</dbReference>
<dbReference type="InterPro" id="IPR000719">
    <property type="entry name" value="Prot_kinase_dom"/>
</dbReference>
<keyword evidence="3" id="KW-1185">Reference proteome</keyword>
<dbReference type="PANTHER" id="PTHR23257:SF963">
    <property type="entry name" value="AT08303P"/>
    <property type="match status" value="1"/>
</dbReference>
<dbReference type="GO" id="GO:0004672">
    <property type="term" value="F:protein kinase activity"/>
    <property type="evidence" value="ECO:0007669"/>
    <property type="project" value="InterPro"/>
</dbReference>
<organism evidence="2 3">
    <name type="scientific">Chlorella ohadii</name>
    <dbReference type="NCBI Taxonomy" id="2649997"/>
    <lineage>
        <taxon>Eukaryota</taxon>
        <taxon>Viridiplantae</taxon>
        <taxon>Chlorophyta</taxon>
        <taxon>core chlorophytes</taxon>
        <taxon>Trebouxiophyceae</taxon>
        <taxon>Chlorellales</taxon>
        <taxon>Chlorellaceae</taxon>
        <taxon>Chlorella clade</taxon>
        <taxon>Chlorella</taxon>
    </lineage>
</organism>
<reference evidence="2" key="1">
    <citation type="submission" date="2020-11" db="EMBL/GenBank/DDBJ databases">
        <title>Chlorella ohadii genome sequencing and assembly.</title>
        <authorList>
            <person name="Murik O."/>
            <person name="Treves H."/>
            <person name="Kedem I."/>
            <person name="Shotland Y."/>
            <person name="Kaplan A."/>
        </authorList>
    </citation>
    <scope>NUCLEOTIDE SEQUENCE</scope>
    <source>
        <strain evidence="2">1</strain>
    </source>
</reference>
<dbReference type="InterPro" id="IPR001245">
    <property type="entry name" value="Ser-Thr/Tyr_kinase_cat_dom"/>
</dbReference>
<dbReference type="SMART" id="SM00220">
    <property type="entry name" value="S_TKc"/>
    <property type="match status" value="1"/>
</dbReference>
<gene>
    <name evidence="2" type="ORF">COHA_009662</name>
</gene>
<comment type="caution">
    <text evidence="2">The sequence shown here is derived from an EMBL/GenBank/DDBJ whole genome shotgun (WGS) entry which is preliminary data.</text>
</comment>
<evidence type="ECO:0000259" key="1">
    <source>
        <dbReference type="PROSITE" id="PS50011"/>
    </source>
</evidence>
<dbReference type="PRINTS" id="PR00109">
    <property type="entry name" value="TYRKINASE"/>
</dbReference>
<dbReference type="InterPro" id="IPR011009">
    <property type="entry name" value="Kinase-like_dom_sf"/>
</dbReference>
<dbReference type="GO" id="GO:0005524">
    <property type="term" value="F:ATP binding"/>
    <property type="evidence" value="ECO:0007669"/>
    <property type="project" value="InterPro"/>
</dbReference>
<evidence type="ECO:0000313" key="3">
    <source>
        <dbReference type="Proteomes" id="UP001205105"/>
    </source>
</evidence>
<evidence type="ECO:0000313" key="2">
    <source>
        <dbReference type="EMBL" id="KAI7836445.1"/>
    </source>
</evidence>
<feature type="domain" description="Protein kinase" evidence="1">
    <location>
        <begin position="1"/>
        <end position="228"/>
    </location>
</feature>